<accession>A0A183U619</accession>
<organism evidence="2 3">
    <name type="scientific">Toxocara canis</name>
    <name type="common">Canine roundworm</name>
    <dbReference type="NCBI Taxonomy" id="6265"/>
    <lineage>
        <taxon>Eukaryota</taxon>
        <taxon>Metazoa</taxon>
        <taxon>Ecdysozoa</taxon>
        <taxon>Nematoda</taxon>
        <taxon>Chromadorea</taxon>
        <taxon>Rhabditida</taxon>
        <taxon>Spirurina</taxon>
        <taxon>Ascaridomorpha</taxon>
        <taxon>Ascaridoidea</taxon>
        <taxon>Toxocaridae</taxon>
        <taxon>Toxocara</taxon>
    </lineage>
</organism>
<reference evidence="3" key="1">
    <citation type="submission" date="2016-06" db="UniProtKB">
        <authorList>
            <consortium name="WormBaseParasite"/>
        </authorList>
    </citation>
    <scope>IDENTIFICATION</scope>
</reference>
<proteinExistence type="predicted"/>
<gene>
    <name evidence="1" type="ORF">TCNE_LOCUS3939</name>
</gene>
<dbReference type="EMBL" id="UYWY01005753">
    <property type="protein sequence ID" value="VDM29656.1"/>
    <property type="molecule type" value="Genomic_DNA"/>
</dbReference>
<name>A0A183U619_TOXCA</name>
<reference evidence="1 2" key="2">
    <citation type="submission" date="2018-11" db="EMBL/GenBank/DDBJ databases">
        <authorList>
            <consortium name="Pathogen Informatics"/>
        </authorList>
    </citation>
    <scope>NUCLEOTIDE SEQUENCE [LARGE SCALE GENOMIC DNA]</scope>
</reference>
<evidence type="ECO:0000313" key="3">
    <source>
        <dbReference type="WBParaSite" id="TCNE_0000393901-mRNA-1"/>
    </source>
</evidence>
<dbReference type="AlphaFoldDB" id="A0A183U619"/>
<dbReference type="WBParaSite" id="TCNE_0000393901-mRNA-1">
    <property type="protein sequence ID" value="TCNE_0000393901-mRNA-1"/>
    <property type="gene ID" value="TCNE_0000393901"/>
</dbReference>
<keyword evidence="2" id="KW-1185">Reference proteome</keyword>
<dbReference type="Proteomes" id="UP000050794">
    <property type="component" value="Unassembled WGS sequence"/>
</dbReference>
<protein>
    <submittedName>
        <fullName evidence="3">RNase_PH domain-containing protein</fullName>
    </submittedName>
</protein>
<sequence>MFDIREPLDLETELFECGFWIVLHLSQGMSANISVVGSVEATDPCQHFIYSGMMALNSAISCRGLTIPV</sequence>
<evidence type="ECO:0000313" key="1">
    <source>
        <dbReference type="EMBL" id="VDM29656.1"/>
    </source>
</evidence>
<evidence type="ECO:0000313" key="2">
    <source>
        <dbReference type="Proteomes" id="UP000050794"/>
    </source>
</evidence>